<dbReference type="EMBL" id="PDLN01000017">
    <property type="protein sequence ID" value="RDW62821.1"/>
    <property type="molecule type" value="Genomic_DNA"/>
</dbReference>
<dbReference type="Proteomes" id="UP000256328">
    <property type="component" value="Unassembled WGS sequence"/>
</dbReference>
<evidence type="ECO:0000313" key="3">
    <source>
        <dbReference type="EMBL" id="RDW62821.1"/>
    </source>
</evidence>
<evidence type="ECO:0000256" key="2">
    <source>
        <dbReference type="SAM" id="SignalP"/>
    </source>
</evidence>
<feature type="region of interest" description="Disordered" evidence="1">
    <location>
        <begin position="148"/>
        <end position="168"/>
    </location>
</feature>
<sequence>MADSQLPLLTLLLLFTACCVAAFVVGQLISTYARAYLAAPNEVTTFLDAVDFSIQENESYDRDVSKVQKLEDKLRMGKLLREIQKCGDDLREDLNGLMIAEGETRLRSSTRLLWAAQRTRLEERVRRLDMLRMRFLVLYMGLVAANSTRPEPTPAKDPEKHHIPKMTLRPSLPVGLAEGIKRKPPMRRLTTQAIGHNTDAGETKLGWASVIDELRMSPLHKRHASFGE</sequence>
<comment type="caution">
    <text evidence="3">The sequence shown here is derived from an EMBL/GenBank/DDBJ whole genome shotgun (WGS) entry which is preliminary data.</text>
</comment>
<protein>
    <recommendedName>
        <fullName evidence="5">Fungal N-terminal domain-containing protein</fullName>
    </recommendedName>
</protein>
<evidence type="ECO:0000313" key="4">
    <source>
        <dbReference type="Proteomes" id="UP000256328"/>
    </source>
</evidence>
<dbReference type="AlphaFoldDB" id="A0A3D8QM92"/>
<keyword evidence="4" id="KW-1185">Reference proteome</keyword>
<keyword evidence="2" id="KW-0732">Signal</keyword>
<organism evidence="3 4">
    <name type="scientific">Coleophoma crateriformis</name>
    <dbReference type="NCBI Taxonomy" id="565419"/>
    <lineage>
        <taxon>Eukaryota</taxon>
        <taxon>Fungi</taxon>
        <taxon>Dikarya</taxon>
        <taxon>Ascomycota</taxon>
        <taxon>Pezizomycotina</taxon>
        <taxon>Leotiomycetes</taxon>
        <taxon>Helotiales</taxon>
        <taxon>Dermateaceae</taxon>
        <taxon>Coleophoma</taxon>
    </lineage>
</organism>
<name>A0A3D8QM92_9HELO</name>
<feature type="chain" id="PRO_5017652382" description="Fungal N-terminal domain-containing protein" evidence="2">
    <location>
        <begin position="22"/>
        <end position="228"/>
    </location>
</feature>
<accession>A0A3D8QM92</accession>
<evidence type="ECO:0000256" key="1">
    <source>
        <dbReference type="SAM" id="MobiDB-lite"/>
    </source>
</evidence>
<dbReference type="OrthoDB" id="3757673at2759"/>
<feature type="signal peptide" evidence="2">
    <location>
        <begin position="1"/>
        <end position="21"/>
    </location>
</feature>
<proteinExistence type="predicted"/>
<gene>
    <name evidence="3" type="ORF">BP5796_11123</name>
</gene>
<evidence type="ECO:0008006" key="5">
    <source>
        <dbReference type="Google" id="ProtNLM"/>
    </source>
</evidence>
<reference evidence="3 4" key="1">
    <citation type="journal article" date="2018" name="IMA Fungus">
        <title>IMA Genome-F 9: Draft genome sequence of Annulohypoxylon stygium, Aspergillus mulundensis, Berkeleyomyces basicola (syn. Thielaviopsis basicola), Ceratocystis smalleyi, two Cercospora beticola strains, Coleophoma cylindrospora, Fusarium fracticaudum, Phialophora cf. hyalina, and Morchella septimelata.</title>
        <authorList>
            <person name="Wingfield B.D."/>
            <person name="Bills G.F."/>
            <person name="Dong Y."/>
            <person name="Huang W."/>
            <person name="Nel W.J."/>
            <person name="Swalarsk-Parry B.S."/>
            <person name="Vaghefi N."/>
            <person name="Wilken P.M."/>
            <person name="An Z."/>
            <person name="de Beer Z.W."/>
            <person name="De Vos L."/>
            <person name="Chen L."/>
            <person name="Duong T.A."/>
            <person name="Gao Y."/>
            <person name="Hammerbacher A."/>
            <person name="Kikkert J.R."/>
            <person name="Li Y."/>
            <person name="Li H."/>
            <person name="Li K."/>
            <person name="Li Q."/>
            <person name="Liu X."/>
            <person name="Ma X."/>
            <person name="Naidoo K."/>
            <person name="Pethybridge S.J."/>
            <person name="Sun J."/>
            <person name="Steenkamp E.T."/>
            <person name="van der Nest M.A."/>
            <person name="van Wyk S."/>
            <person name="Wingfield M.J."/>
            <person name="Xiong C."/>
            <person name="Yue Q."/>
            <person name="Zhang X."/>
        </authorList>
    </citation>
    <scope>NUCLEOTIDE SEQUENCE [LARGE SCALE GENOMIC DNA]</scope>
    <source>
        <strain evidence="3 4">BP5796</strain>
    </source>
</reference>